<feature type="region of interest" description="Disordered" evidence="2">
    <location>
        <begin position="533"/>
        <end position="606"/>
    </location>
</feature>
<feature type="compositionally biased region" description="Polar residues" evidence="2">
    <location>
        <begin position="535"/>
        <end position="566"/>
    </location>
</feature>
<evidence type="ECO:0000313" key="5">
    <source>
        <dbReference type="Proteomes" id="UP000826234"/>
    </source>
</evidence>
<feature type="compositionally biased region" description="Polar residues" evidence="2">
    <location>
        <begin position="297"/>
        <end position="315"/>
    </location>
</feature>
<evidence type="ECO:0000259" key="3">
    <source>
        <dbReference type="Pfam" id="PF12068"/>
    </source>
</evidence>
<evidence type="ECO:0000313" key="4">
    <source>
        <dbReference type="EMBL" id="KAH0625662.1"/>
    </source>
</evidence>
<proteinExistence type="predicted"/>
<feature type="compositionally biased region" description="Basic and acidic residues" evidence="2">
    <location>
        <begin position="260"/>
        <end position="270"/>
    </location>
</feature>
<feature type="region of interest" description="Disordered" evidence="2">
    <location>
        <begin position="85"/>
        <end position="119"/>
    </location>
</feature>
<reference evidence="4 5" key="1">
    <citation type="journal article" date="2022" name="Gigascience">
        <title>A chromosome-level genome assembly and annotation of the desert horned lizard, Phrynosoma platyrhinos, provides insight into chromosomal rearrangements among reptiles.</title>
        <authorList>
            <person name="Koochekian N."/>
            <person name="Ascanio A."/>
            <person name="Farleigh K."/>
            <person name="Card D.C."/>
            <person name="Schield D.R."/>
            <person name="Castoe T.A."/>
            <person name="Jezkova T."/>
        </authorList>
    </citation>
    <scope>NUCLEOTIDE SEQUENCE [LARGE SCALE GENOMIC DNA]</scope>
    <source>
        <strain evidence="4">NK-2021</strain>
    </source>
</reference>
<feature type="compositionally biased region" description="Acidic residues" evidence="2">
    <location>
        <begin position="715"/>
        <end position="726"/>
    </location>
</feature>
<dbReference type="InterPro" id="IPR021935">
    <property type="entry name" value="SGSM1/2_RBD"/>
</dbReference>
<dbReference type="Proteomes" id="UP000826234">
    <property type="component" value="Unassembled WGS sequence"/>
</dbReference>
<evidence type="ECO:0000256" key="1">
    <source>
        <dbReference type="ARBA" id="ARBA00022468"/>
    </source>
</evidence>
<feature type="region of interest" description="Disordered" evidence="2">
    <location>
        <begin position="618"/>
        <end position="652"/>
    </location>
</feature>
<feature type="region of interest" description="Disordered" evidence="2">
    <location>
        <begin position="691"/>
        <end position="728"/>
    </location>
</feature>
<comment type="caution">
    <text evidence="4">The sequence shown here is derived from an EMBL/GenBank/DDBJ whole genome shotgun (WGS) entry which is preliminary data.</text>
</comment>
<feature type="compositionally biased region" description="Basic and acidic residues" evidence="2">
    <location>
        <begin position="574"/>
        <end position="583"/>
    </location>
</feature>
<dbReference type="Pfam" id="PF12068">
    <property type="entry name" value="PH_RBD"/>
    <property type="match status" value="1"/>
</dbReference>
<dbReference type="EMBL" id="JAIPUX010001211">
    <property type="protein sequence ID" value="KAH0625662.1"/>
    <property type="molecule type" value="Genomic_DNA"/>
</dbReference>
<keyword evidence="1" id="KW-0343">GTPase activation</keyword>
<feature type="compositionally biased region" description="Basic and acidic residues" evidence="2">
    <location>
        <begin position="330"/>
        <end position="391"/>
    </location>
</feature>
<feature type="domain" description="Small G protein signalling modulator 1/2 Rab-binding" evidence="3">
    <location>
        <begin position="758"/>
        <end position="791"/>
    </location>
</feature>
<accession>A0ABQ7T7E9</accession>
<feature type="compositionally biased region" description="Basic and acidic residues" evidence="2">
    <location>
        <begin position="208"/>
        <end position="227"/>
    </location>
</feature>
<dbReference type="InterPro" id="IPR040006">
    <property type="entry name" value="TNKS1BP1-like"/>
</dbReference>
<evidence type="ECO:0000256" key="2">
    <source>
        <dbReference type="SAM" id="MobiDB-lite"/>
    </source>
</evidence>
<keyword evidence="5" id="KW-1185">Reference proteome</keyword>
<dbReference type="PANTHER" id="PTHR22042:SF3">
    <property type="entry name" value="RIKEN CDNA 2900026A02 GENE"/>
    <property type="match status" value="1"/>
</dbReference>
<feature type="region of interest" description="Disordered" evidence="2">
    <location>
        <begin position="28"/>
        <end position="72"/>
    </location>
</feature>
<dbReference type="Gene3D" id="2.30.29.230">
    <property type="match status" value="1"/>
</dbReference>
<feature type="region of interest" description="Disordered" evidence="2">
    <location>
        <begin position="149"/>
        <end position="278"/>
    </location>
</feature>
<protein>
    <recommendedName>
        <fullName evidence="3">Small G protein signalling modulator 1/2 Rab-binding domain-containing protein</fullName>
    </recommendedName>
</protein>
<feature type="compositionally biased region" description="Polar residues" evidence="2">
    <location>
        <begin position="419"/>
        <end position="429"/>
    </location>
</feature>
<feature type="compositionally biased region" description="Basic and acidic residues" evidence="2">
    <location>
        <begin position="154"/>
        <end position="164"/>
    </location>
</feature>
<sequence length="832" mass="90750">MATQVEVSAALAPLTNIGELRTETTLQRNFVGPFSDPSTKNGDERNKFITPVRLSTMPPATSRPRLTPRPFSRERSWETFAVVKPPIPTLKPTPNSSSEDPAAALAAKGSTGNIPPLLDQKLIENKSSRDLVDPGKWIYPSPQANTVILFETGSNEKGKVRANPDKMSAVPKVQQETPSEASRKPEAVHRQQSLSAEPRPVSGTPQKSLERKDTFSGSDDVGKDPNRTSEVPLRPKQRPVSAIFLESLKDQKLSVADLPDEAKPVPEKQWGRKPRPLSMDLTAKFENISAQRRSCVAESQETAGLSLADSSNPNPTVVDKSKAATQIRKSALDEASLKDLSHRKNPWEARRKSQDDEKERGSAFAEISDKSKVLSSKERIVLNRNESRSEIKNSVGPPEVENKASKGVGGKKSADFSDSLANGSSTANAKSLPESSGKEMRVMNIQQRIKELTGDNADLKPRNLRQSFRSRPLSSDLTKLAPLKLLCDNMKYQILSRAFYGWLAYCRHLSTVRTHLSALVNHNIVSPSIPCDASSGLTADSSQSSGSGPQNLTRLQSDSSGSTQSIDEVEQSETETKPDEGKRVKLSMVSDGGGGFPDSGGPPAENLSVISVYQEQQSFNAEDGTPDAERSTTPFHSAQTSMDVGRSPLSMDRTPVDDGTLAREDGLRGPDFPVNGNLDEFMLLRKEVADKERAPLSVSEDSWVDRSGEQPNSLESEDDLSEEPEMESLYPQLDSHSLAITDLTVSEVSPVSSSGVTYSRDDMEAIPGYLSLHQTADIMTLKWTPNQLMNGSMGDLDYEKRWISPLDLFVDSCMAPIGSQPKRDPQLISGSA</sequence>
<feature type="region of interest" description="Disordered" evidence="2">
    <location>
        <begin position="297"/>
        <end position="439"/>
    </location>
</feature>
<organism evidence="4 5">
    <name type="scientific">Phrynosoma platyrhinos</name>
    <name type="common">Desert horned lizard</name>
    <dbReference type="NCBI Taxonomy" id="52577"/>
    <lineage>
        <taxon>Eukaryota</taxon>
        <taxon>Metazoa</taxon>
        <taxon>Chordata</taxon>
        <taxon>Craniata</taxon>
        <taxon>Vertebrata</taxon>
        <taxon>Euteleostomi</taxon>
        <taxon>Lepidosauria</taxon>
        <taxon>Squamata</taxon>
        <taxon>Bifurcata</taxon>
        <taxon>Unidentata</taxon>
        <taxon>Episquamata</taxon>
        <taxon>Toxicofera</taxon>
        <taxon>Iguania</taxon>
        <taxon>Phrynosomatidae</taxon>
        <taxon>Phrynosomatinae</taxon>
        <taxon>Phrynosoma</taxon>
    </lineage>
</organism>
<dbReference type="PANTHER" id="PTHR22042">
    <property type="entry name" value="TANKYRASE 1 BINDING PROTEIN"/>
    <property type="match status" value="1"/>
</dbReference>
<name>A0ABQ7T7E9_PHRPL</name>
<gene>
    <name evidence="4" type="ORF">JD844_015256</name>
</gene>
<feature type="compositionally biased region" description="Polar residues" evidence="2">
    <location>
        <begin position="631"/>
        <end position="642"/>
    </location>
</feature>